<reference evidence="9" key="1">
    <citation type="submission" date="2020-07" db="EMBL/GenBank/DDBJ databases">
        <authorList>
            <person name="Lin J."/>
        </authorList>
    </citation>
    <scope>NUCLEOTIDE SEQUENCE</scope>
</reference>
<keyword evidence="5 7" id="KW-1133">Transmembrane helix</keyword>
<keyword evidence="3 7" id="KW-0812">Transmembrane</keyword>
<feature type="transmembrane region" description="Helical" evidence="7">
    <location>
        <begin position="371"/>
        <end position="390"/>
    </location>
</feature>
<proteinExistence type="predicted"/>
<sequence>MRLQSSSPNTSSSSSPPCHDHVVSIIMDVDHVDHHGVSLKKPLLHGHDDRHDTFPRLTAKEEADGELSTRDNDGTSFSRTCLNLTNAISGIGVLSMPYALSEGGWLSLGLFFFVGVLCYYTGILIQRCMHADTTIRTYPDIGEYAFGSKGKAIIASFMYLELYLVAISFLILAGDNLDKLLPGITIEISSLCFGRGVIASVILTGSLIWAGVAETGFESKGDLFNLKGIPTSVGLYFVCFTGHAVFPTIYTSMRVKNHFSKVLLISSVLCTLNYGLTAILGYLMYGEDLQSQVTLNLPTGKIYTKIAIYTTLINPLTKYALVVSPIMTAIEERLGLAFSNKSTSLSIRTLIVMSTVVVASTIPFFAYLMAFIGSFLSIMATVLFPCLCYLKIYKAARICTVEFVAIVGILVIGVVIAVVGTYSSVQQILTSL</sequence>
<keyword evidence="2" id="KW-0813">Transport</keyword>
<name>A0A6V7PSU7_ANACO</name>
<feature type="transmembrane region" description="Helical" evidence="7">
    <location>
        <begin position="262"/>
        <end position="286"/>
    </location>
</feature>
<evidence type="ECO:0000256" key="4">
    <source>
        <dbReference type="ARBA" id="ARBA00022970"/>
    </source>
</evidence>
<feature type="domain" description="Amino acid transporter transmembrane" evidence="8">
    <location>
        <begin position="74"/>
        <end position="185"/>
    </location>
</feature>
<feature type="transmembrane region" description="Helical" evidence="7">
    <location>
        <begin position="402"/>
        <end position="422"/>
    </location>
</feature>
<evidence type="ECO:0000256" key="7">
    <source>
        <dbReference type="SAM" id="Phobius"/>
    </source>
</evidence>
<accession>A0A6V7PSU7</accession>
<dbReference type="EMBL" id="LR862152">
    <property type="protein sequence ID" value="CAD1833944.1"/>
    <property type="molecule type" value="Genomic_DNA"/>
</dbReference>
<dbReference type="GO" id="GO:0016020">
    <property type="term" value="C:membrane"/>
    <property type="evidence" value="ECO:0007669"/>
    <property type="project" value="UniProtKB-SubCell"/>
</dbReference>
<feature type="transmembrane region" description="Helical" evidence="7">
    <location>
        <begin position="193"/>
        <end position="213"/>
    </location>
</feature>
<dbReference type="GO" id="GO:0006865">
    <property type="term" value="P:amino acid transport"/>
    <property type="evidence" value="ECO:0007669"/>
    <property type="project" value="UniProtKB-KW"/>
</dbReference>
<dbReference type="InterPro" id="IPR013057">
    <property type="entry name" value="AA_transpt_TM"/>
</dbReference>
<feature type="transmembrane region" description="Helical" evidence="7">
    <location>
        <begin position="152"/>
        <end position="172"/>
    </location>
</feature>
<keyword evidence="6 7" id="KW-0472">Membrane</keyword>
<feature type="domain" description="Amino acid transporter transmembrane" evidence="8">
    <location>
        <begin position="202"/>
        <end position="425"/>
    </location>
</feature>
<comment type="subcellular location">
    <subcellularLocation>
        <location evidence="1">Membrane</location>
    </subcellularLocation>
</comment>
<protein>
    <recommendedName>
        <fullName evidence="8">Amino acid transporter transmembrane domain-containing protein</fullName>
    </recommendedName>
</protein>
<organism evidence="9">
    <name type="scientific">Ananas comosus var. bracteatus</name>
    <name type="common">red pineapple</name>
    <dbReference type="NCBI Taxonomy" id="296719"/>
    <lineage>
        <taxon>Eukaryota</taxon>
        <taxon>Viridiplantae</taxon>
        <taxon>Streptophyta</taxon>
        <taxon>Embryophyta</taxon>
        <taxon>Tracheophyta</taxon>
        <taxon>Spermatophyta</taxon>
        <taxon>Magnoliopsida</taxon>
        <taxon>Liliopsida</taxon>
        <taxon>Poales</taxon>
        <taxon>Bromeliaceae</taxon>
        <taxon>Bromelioideae</taxon>
        <taxon>Ananas</taxon>
    </lineage>
</organism>
<feature type="transmembrane region" description="Helical" evidence="7">
    <location>
        <begin position="306"/>
        <end position="324"/>
    </location>
</feature>
<evidence type="ECO:0000256" key="3">
    <source>
        <dbReference type="ARBA" id="ARBA00022692"/>
    </source>
</evidence>
<feature type="transmembrane region" description="Helical" evidence="7">
    <location>
        <begin position="233"/>
        <end position="250"/>
    </location>
</feature>
<evidence type="ECO:0000313" key="9">
    <source>
        <dbReference type="EMBL" id="CAD1833944.1"/>
    </source>
</evidence>
<evidence type="ECO:0000256" key="6">
    <source>
        <dbReference type="ARBA" id="ARBA00023136"/>
    </source>
</evidence>
<gene>
    <name evidence="9" type="ORF">CB5_LOCUS17155</name>
</gene>
<dbReference type="Pfam" id="PF01490">
    <property type="entry name" value="Aa_trans"/>
    <property type="match status" value="2"/>
</dbReference>
<evidence type="ECO:0000256" key="2">
    <source>
        <dbReference type="ARBA" id="ARBA00022448"/>
    </source>
</evidence>
<feature type="transmembrane region" description="Helical" evidence="7">
    <location>
        <begin position="105"/>
        <end position="125"/>
    </location>
</feature>
<dbReference type="PANTHER" id="PTHR48017">
    <property type="entry name" value="OS05G0424000 PROTEIN-RELATED"/>
    <property type="match status" value="1"/>
</dbReference>
<feature type="transmembrane region" description="Helical" evidence="7">
    <location>
        <begin position="345"/>
        <end position="365"/>
    </location>
</feature>
<keyword evidence="4" id="KW-0029">Amino-acid transport</keyword>
<evidence type="ECO:0000256" key="5">
    <source>
        <dbReference type="ARBA" id="ARBA00022989"/>
    </source>
</evidence>
<evidence type="ECO:0000259" key="8">
    <source>
        <dbReference type="Pfam" id="PF01490"/>
    </source>
</evidence>
<evidence type="ECO:0000256" key="1">
    <source>
        <dbReference type="ARBA" id="ARBA00004370"/>
    </source>
</evidence>
<dbReference type="AlphaFoldDB" id="A0A6V7PSU7"/>